<keyword evidence="1" id="KW-0812">Transmembrane</keyword>
<evidence type="ECO:0000313" key="2">
    <source>
        <dbReference type="EMBL" id="MPN50633.1"/>
    </source>
</evidence>
<accession>A0A645IU15</accession>
<proteinExistence type="predicted"/>
<dbReference type="AlphaFoldDB" id="A0A645IU15"/>
<gene>
    <name evidence="2" type="ORF">SDC9_198265</name>
</gene>
<keyword evidence="1" id="KW-1133">Transmembrane helix</keyword>
<reference evidence="2" key="1">
    <citation type="submission" date="2019-08" db="EMBL/GenBank/DDBJ databases">
        <authorList>
            <person name="Kucharzyk K."/>
            <person name="Murdoch R.W."/>
            <person name="Higgins S."/>
            <person name="Loffler F."/>
        </authorList>
    </citation>
    <scope>NUCLEOTIDE SEQUENCE</scope>
</reference>
<dbReference type="EMBL" id="VSSQ01114998">
    <property type="protein sequence ID" value="MPN50633.1"/>
    <property type="molecule type" value="Genomic_DNA"/>
</dbReference>
<comment type="caution">
    <text evidence="2">The sequence shown here is derived from an EMBL/GenBank/DDBJ whole genome shotgun (WGS) entry which is preliminary data.</text>
</comment>
<keyword evidence="1" id="KW-0472">Membrane</keyword>
<feature type="transmembrane region" description="Helical" evidence="1">
    <location>
        <begin position="80"/>
        <end position="102"/>
    </location>
</feature>
<feature type="transmembrane region" description="Helical" evidence="1">
    <location>
        <begin position="9"/>
        <end position="30"/>
    </location>
</feature>
<sequence length="107" mass="11606">MEGLKHSKLGIISFLLALIPIIYVVVQTIIDLSAPIGTGLNKSLAISYFIMNFMFAISLVSFVIGIIAITRKGYKRSLPISAMIISGLILLVPIISTIKSIIEILSM</sequence>
<name>A0A645IU15_9ZZZZ</name>
<feature type="transmembrane region" description="Helical" evidence="1">
    <location>
        <begin position="45"/>
        <end position="68"/>
    </location>
</feature>
<evidence type="ECO:0000256" key="1">
    <source>
        <dbReference type="SAM" id="Phobius"/>
    </source>
</evidence>
<organism evidence="2">
    <name type="scientific">bioreactor metagenome</name>
    <dbReference type="NCBI Taxonomy" id="1076179"/>
    <lineage>
        <taxon>unclassified sequences</taxon>
        <taxon>metagenomes</taxon>
        <taxon>ecological metagenomes</taxon>
    </lineage>
</organism>
<protein>
    <submittedName>
        <fullName evidence="2">Uncharacterized protein</fullName>
    </submittedName>
</protein>